<organism evidence="1 2">
    <name type="scientific">Armillaria novae-zelandiae</name>
    <dbReference type="NCBI Taxonomy" id="153914"/>
    <lineage>
        <taxon>Eukaryota</taxon>
        <taxon>Fungi</taxon>
        <taxon>Dikarya</taxon>
        <taxon>Basidiomycota</taxon>
        <taxon>Agaricomycotina</taxon>
        <taxon>Agaricomycetes</taxon>
        <taxon>Agaricomycetidae</taxon>
        <taxon>Agaricales</taxon>
        <taxon>Marasmiineae</taxon>
        <taxon>Physalacriaceae</taxon>
        <taxon>Armillaria</taxon>
    </lineage>
</organism>
<comment type="caution">
    <text evidence="1">The sequence shown here is derived from an EMBL/GenBank/DDBJ whole genome shotgun (WGS) entry which is preliminary data.</text>
</comment>
<dbReference type="AlphaFoldDB" id="A0AA39NNF8"/>
<evidence type="ECO:0000313" key="2">
    <source>
        <dbReference type="Proteomes" id="UP001175227"/>
    </source>
</evidence>
<gene>
    <name evidence="1" type="ORF">IW261DRAFT_1013936</name>
</gene>
<accession>A0AA39NNF8</accession>
<protein>
    <submittedName>
        <fullName evidence="1">Uncharacterized protein</fullName>
    </submittedName>
</protein>
<dbReference type="Proteomes" id="UP001175227">
    <property type="component" value="Unassembled WGS sequence"/>
</dbReference>
<reference evidence="1" key="1">
    <citation type="submission" date="2023-06" db="EMBL/GenBank/DDBJ databases">
        <authorList>
            <consortium name="Lawrence Berkeley National Laboratory"/>
            <person name="Ahrendt S."/>
            <person name="Sahu N."/>
            <person name="Indic B."/>
            <person name="Wong-Bajracharya J."/>
            <person name="Merenyi Z."/>
            <person name="Ke H.-M."/>
            <person name="Monk M."/>
            <person name="Kocsube S."/>
            <person name="Drula E."/>
            <person name="Lipzen A."/>
            <person name="Balint B."/>
            <person name="Henrissat B."/>
            <person name="Andreopoulos B."/>
            <person name="Martin F.M."/>
            <person name="Harder C.B."/>
            <person name="Rigling D."/>
            <person name="Ford K.L."/>
            <person name="Foster G.D."/>
            <person name="Pangilinan J."/>
            <person name="Papanicolaou A."/>
            <person name="Barry K."/>
            <person name="LaButti K."/>
            <person name="Viragh M."/>
            <person name="Koriabine M."/>
            <person name="Yan M."/>
            <person name="Riley R."/>
            <person name="Champramary S."/>
            <person name="Plett K.L."/>
            <person name="Tsai I.J."/>
            <person name="Slot J."/>
            <person name="Sipos G."/>
            <person name="Plett J."/>
            <person name="Nagy L.G."/>
            <person name="Grigoriev I.V."/>
        </authorList>
    </citation>
    <scope>NUCLEOTIDE SEQUENCE</scope>
    <source>
        <strain evidence="1">ICMP 16352</strain>
    </source>
</reference>
<keyword evidence="2" id="KW-1185">Reference proteome</keyword>
<evidence type="ECO:0000313" key="1">
    <source>
        <dbReference type="EMBL" id="KAK0468877.1"/>
    </source>
</evidence>
<proteinExistence type="predicted"/>
<dbReference type="EMBL" id="JAUEPR010000065">
    <property type="protein sequence ID" value="KAK0468877.1"/>
    <property type="molecule type" value="Genomic_DNA"/>
</dbReference>
<sequence length="249" mass="28120">MNTRLLASNMNLPPNTEDWKVPVSEIRDRTHTLIDLFGIGNVRAFRHSAMGYERDAMIIAYKGEILIKHVAVTERVTAWRSQIPVARSHAQPVHPCLLAVLDDTPYIPANTLDDVLTLDVCGYEQRLQVISQEEDRRHDKEASKEHNVHWHQMRQNLQHKPKNWADFLCRKGDEEAQHHRTSHDRLTNTIYTNTAPVGPSGLTTIMPNQSYPPPQPVHWHQAYEAVSPTSQRAMSAFAAGSSGGFGPPS</sequence>
<name>A0AA39NNF8_9AGAR</name>